<name>A0A9Q0K0S9_9MAGN</name>
<proteinExistence type="predicted"/>
<organism evidence="1 2">
    <name type="scientific">Protea cynaroides</name>
    <dbReference type="NCBI Taxonomy" id="273540"/>
    <lineage>
        <taxon>Eukaryota</taxon>
        <taxon>Viridiplantae</taxon>
        <taxon>Streptophyta</taxon>
        <taxon>Embryophyta</taxon>
        <taxon>Tracheophyta</taxon>
        <taxon>Spermatophyta</taxon>
        <taxon>Magnoliopsida</taxon>
        <taxon>Proteales</taxon>
        <taxon>Proteaceae</taxon>
        <taxon>Protea</taxon>
    </lineage>
</organism>
<dbReference type="EMBL" id="JAMYWD010000010">
    <property type="protein sequence ID" value="KAJ4958607.1"/>
    <property type="molecule type" value="Genomic_DNA"/>
</dbReference>
<evidence type="ECO:0000313" key="1">
    <source>
        <dbReference type="EMBL" id="KAJ4958607.1"/>
    </source>
</evidence>
<gene>
    <name evidence="1" type="ORF">NE237_025718</name>
</gene>
<reference evidence="1" key="1">
    <citation type="journal article" date="2023" name="Plant J.">
        <title>The genome of the king protea, Protea cynaroides.</title>
        <authorList>
            <person name="Chang J."/>
            <person name="Duong T.A."/>
            <person name="Schoeman C."/>
            <person name="Ma X."/>
            <person name="Roodt D."/>
            <person name="Barker N."/>
            <person name="Li Z."/>
            <person name="Van de Peer Y."/>
            <person name="Mizrachi E."/>
        </authorList>
    </citation>
    <scope>NUCLEOTIDE SEQUENCE</scope>
    <source>
        <tissue evidence="1">Young leaves</tissue>
    </source>
</reference>
<protein>
    <submittedName>
        <fullName evidence="1">Uncharacterized protein</fullName>
    </submittedName>
</protein>
<dbReference type="AlphaFoldDB" id="A0A9Q0K0S9"/>
<keyword evidence="2" id="KW-1185">Reference proteome</keyword>
<evidence type="ECO:0000313" key="2">
    <source>
        <dbReference type="Proteomes" id="UP001141806"/>
    </source>
</evidence>
<comment type="caution">
    <text evidence="1">The sequence shown here is derived from an EMBL/GenBank/DDBJ whole genome shotgun (WGS) entry which is preliminary data.</text>
</comment>
<sequence>MEGSGEHVLPSEIVDRGNVVSAPIKGVSGDMLVQNMQVQVSVNADENEEVQVRTVTSSPGGSASIGAQGRVAVVFIDVAEVDDVFTEDSGEFSTVRKRLP</sequence>
<dbReference type="Proteomes" id="UP001141806">
    <property type="component" value="Unassembled WGS sequence"/>
</dbReference>
<accession>A0A9Q0K0S9</accession>